<name>A0A821PRS3_9BILA</name>
<feature type="region of interest" description="Disordered" evidence="1">
    <location>
        <begin position="64"/>
        <end position="132"/>
    </location>
</feature>
<feature type="compositionally biased region" description="Basic residues" evidence="1">
    <location>
        <begin position="99"/>
        <end position="108"/>
    </location>
</feature>
<evidence type="ECO:0000313" key="2">
    <source>
        <dbReference type="EMBL" id="CAF4807503.1"/>
    </source>
</evidence>
<accession>A0A821PRS3</accession>
<dbReference type="Proteomes" id="UP000663848">
    <property type="component" value="Unassembled WGS sequence"/>
</dbReference>
<evidence type="ECO:0000256" key="1">
    <source>
        <dbReference type="SAM" id="MobiDB-lite"/>
    </source>
</evidence>
<reference evidence="2" key="1">
    <citation type="submission" date="2021-02" db="EMBL/GenBank/DDBJ databases">
        <authorList>
            <person name="Nowell W R."/>
        </authorList>
    </citation>
    <scope>NUCLEOTIDE SEQUENCE</scope>
</reference>
<comment type="caution">
    <text evidence="2">The sequence shown here is derived from an EMBL/GenBank/DDBJ whole genome shotgun (WGS) entry which is preliminary data.</text>
</comment>
<protein>
    <submittedName>
        <fullName evidence="2">Uncharacterized protein</fullName>
    </submittedName>
</protein>
<dbReference type="AlphaFoldDB" id="A0A821PRS3"/>
<sequence>MTHIEEKLYLRSILDAIDEVYKLKNHHHHHHQQTSTYEERLTASFNKLLVPDWYNHDYTSTNELRKTKSHGQVSRTKRHEYKTSDLSLSSSNNSTHLSNGKHRHRSPSRSRSERPSLRNNSTTSSYDTNESIIIHNRRLTNSHETSTYVPGLQRVTQSSTWYKPKKFIINDNNNGHSIQLPKPLPRHSKINQDSTSSTDYSSLSSTSNILITDHLVSNETIRHPLKPRIMSQAPIQIVETNESSCH</sequence>
<feature type="compositionally biased region" description="Low complexity" evidence="1">
    <location>
        <begin position="84"/>
        <end position="98"/>
    </location>
</feature>
<feature type="non-terminal residue" evidence="2">
    <location>
        <position position="1"/>
    </location>
</feature>
<evidence type="ECO:0000313" key="3">
    <source>
        <dbReference type="Proteomes" id="UP000663848"/>
    </source>
</evidence>
<organism evidence="2 3">
    <name type="scientific">Rotaria socialis</name>
    <dbReference type="NCBI Taxonomy" id="392032"/>
    <lineage>
        <taxon>Eukaryota</taxon>
        <taxon>Metazoa</taxon>
        <taxon>Spiralia</taxon>
        <taxon>Gnathifera</taxon>
        <taxon>Rotifera</taxon>
        <taxon>Eurotatoria</taxon>
        <taxon>Bdelloidea</taxon>
        <taxon>Philodinida</taxon>
        <taxon>Philodinidae</taxon>
        <taxon>Rotaria</taxon>
    </lineage>
</organism>
<dbReference type="EMBL" id="CAJOBR010005125">
    <property type="protein sequence ID" value="CAF4807503.1"/>
    <property type="molecule type" value="Genomic_DNA"/>
</dbReference>
<feature type="compositionally biased region" description="Polar residues" evidence="1">
    <location>
        <begin position="122"/>
        <end position="131"/>
    </location>
</feature>
<gene>
    <name evidence="2" type="ORF">QYT958_LOCUS24253</name>
</gene>
<feature type="region of interest" description="Disordered" evidence="1">
    <location>
        <begin position="182"/>
        <end position="202"/>
    </location>
</feature>
<proteinExistence type="predicted"/>